<protein>
    <submittedName>
        <fullName evidence="1">Uncharacterized protein</fullName>
    </submittedName>
</protein>
<keyword evidence="2" id="KW-1185">Reference proteome</keyword>
<dbReference type="Proteomes" id="UP001596035">
    <property type="component" value="Unassembled WGS sequence"/>
</dbReference>
<sequence length="66" mass="7153">MSIRELSRPAGAALADLVEQSAVLELAIQQEAPRSDAPLHAPQALDQFLLLLSPKEPTEPKKPKKV</sequence>
<gene>
    <name evidence="1" type="ORF">ACFPWV_06405</name>
</gene>
<evidence type="ECO:0000313" key="2">
    <source>
        <dbReference type="Proteomes" id="UP001596035"/>
    </source>
</evidence>
<dbReference type="EMBL" id="JBHSKN010000007">
    <property type="protein sequence ID" value="MFC5239545.1"/>
    <property type="molecule type" value="Genomic_DNA"/>
</dbReference>
<reference evidence="2" key="1">
    <citation type="journal article" date="2019" name="Int. J. Syst. Evol. Microbiol.">
        <title>The Global Catalogue of Microorganisms (GCM) 10K type strain sequencing project: providing services to taxonomists for standard genome sequencing and annotation.</title>
        <authorList>
            <consortium name="The Broad Institute Genomics Platform"/>
            <consortium name="The Broad Institute Genome Sequencing Center for Infectious Disease"/>
            <person name="Wu L."/>
            <person name="Ma J."/>
        </authorList>
    </citation>
    <scope>NUCLEOTIDE SEQUENCE [LARGE SCALE GENOMIC DNA]</scope>
    <source>
        <strain evidence="2">CGMCC 4.7131</strain>
    </source>
</reference>
<organism evidence="1 2">
    <name type="scientific">Streptomyces atrovirens</name>
    <dbReference type="NCBI Taxonomy" id="285556"/>
    <lineage>
        <taxon>Bacteria</taxon>
        <taxon>Bacillati</taxon>
        <taxon>Actinomycetota</taxon>
        <taxon>Actinomycetes</taxon>
        <taxon>Kitasatosporales</taxon>
        <taxon>Streptomycetaceae</taxon>
        <taxon>Streptomyces</taxon>
    </lineage>
</organism>
<name>A0ABW0DNB9_9ACTN</name>
<proteinExistence type="predicted"/>
<dbReference type="RefSeq" id="WP_344566356.1">
    <property type="nucleotide sequence ID" value="NZ_BAAATG010000050.1"/>
</dbReference>
<accession>A0ABW0DNB9</accession>
<evidence type="ECO:0000313" key="1">
    <source>
        <dbReference type="EMBL" id="MFC5239545.1"/>
    </source>
</evidence>
<comment type="caution">
    <text evidence="1">The sequence shown here is derived from an EMBL/GenBank/DDBJ whole genome shotgun (WGS) entry which is preliminary data.</text>
</comment>